<evidence type="ECO:0000313" key="4">
    <source>
        <dbReference type="Proteomes" id="UP000323257"/>
    </source>
</evidence>
<comment type="caution">
    <text evidence="3">The sequence shown here is derived from an EMBL/GenBank/DDBJ whole genome shotgun (WGS) entry which is preliminary data.</text>
</comment>
<dbReference type="AlphaFoldDB" id="A0A5S5CB25"/>
<dbReference type="EMBL" id="VNHS01000003">
    <property type="protein sequence ID" value="TYP76359.1"/>
    <property type="molecule type" value="Genomic_DNA"/>
</dbReference>
<keyword evidence="1" id="KW-0812">Transmembrane</keyword>
<evidence type="ECO:0000313" key="3">
    <source>
        <dbReference type="EMBL" id="TYP76359.1"/>
    </source>
</evidence>
<dbReference type="Proteomes" id="UP000323257">
    <property type="component" value="Unassembled WGS sequence"/>
</dbReference>
<dbReference type="PANTHER" id="PTHR40446">
    <property type="entry name" value="N-ACETYLGLUCOSAMINE-1-PHOSPHODIESTER ALPHA-N-ACETYLGLUCOSAMINIDASE"/>
    <property type="match status" value="1"/>
</dbReference>
<evidence type="ECO:0000256" key="1">
    <source>
        <dbReference type="SAM" id="Phobius"/>
    </source>
</evidence>
<protein>
    <submittedName>
        <fullName evidence="3">Uncharacterized protein DUF2233</fullName>
    </submittedName>
</protein>
<dbReference type="Pfam" id="PF09992">
    <property type="entry name" value="NAGPA"/>
    <property type="match status" value="1"/>
</dbReference>
<dbReference type="OrthoDB" id="9809781at2"/>
<organism evidence="3 4">
    <name type="scientific">Paenibacillus methanolicus</name>
    <dbReference type="NCBI Taxonomy" id="582686"/>
    <lineage>
        <taxon>Bacteria</taxon>
        <taxon>Bacillati</taxon>
        <taxon>Bacillota</taxon>
        <taxon>Bacilli</taxon>
        <taxon>Bacillales</taxon>
        <taxon>Paenibacillaceae</taxon>
        <taxon>Paenibacillus</taxon>
    </lineage>
</organism>
<sequence>MNNPNRKPKRKLAIGLTVSVLTVGGILYGLADRYLIEHVEVVVAQPTVTAASTTVAANTDATGSTAQTAATTTSKADAEQSTAATADDWNYTSDNMSIAIQKVETGSGEDKITYYVAEVQLKSAANLLTAFADNAFGRNIIANTSDIASANNAIFAINGDYYGFRDNGVIIRNGTLYRDEPARIGLAMYSDGTMASYNEEDISAEELLAEGVTNTFSFGPVLVQDGAVATNLDDVKIDNNFGNRSIDGANPRTGVGIISPNHYAFVVVDGRQANYSRGMTLNEFAQLFEDLGATEAYNLDGGGSSTMYFNGRVVNSPGRQGEERGVSDIIYLAE</sequence>
<keyword evidence="1" id="KW-1133">Transmembrane helix</keyword>
<accession>A0A5S5CB25</accession>
<dbReference type="RefSeq" id="WP_148928794.1">
    <property type="nucleotide sequence ID" value="NZ_VNHS01000003.1"/>
</dbReference>
<feature type="transmembrane region" description="Helical" evidence="1">
    <location>
        <begin position="12"/>
        <end position="31"/>
    </location>
</feature>
<keyword evidence="1" id="KW-0472">Membrane</keyword>
<feature type="domain" description="Phosphodiester glycosidase" evidence="2">
    <location>
        <begin position="151"/>
        <end position="332"/>
    </location>
</feature>
<name>A0A5S5CB25_9BACL</name>
<proteinExistence type="predicted"/>
<dbReference type="InterPro" id="IPR018711">
    <property type="entry name" value="NAGPA"/>
</dbReference>
<gene>
    <name evidence="3" type="ORF">BCM02_10320</name>
</gene>
<reference evidence="3 4" key="1">
    <citation type="submission" date="2019-07" db="EMBL/GenBank/DDBJ databases">
        <title>Genomic Encyclopedia of Type Strains, Phase III (KMG-III): the genomes of soil and plant-associated and newly described type strains.</title>
        <authorList>
            <person name="Whitman W."/>
        </authorList>
    </citation>
    <scope>NUCLEOTIDE SEQUENCE [LARGE SCALE GENOMIC DNA]</scope>
    <source>
        <strain evidence="3 4">BL24</strain>
    </source>
</reference>
<evidence type="ECO:0000259" key="2">
    <source>
        <dbReference type="Pfam" id="PF09992"/>
    </source>
</evidence>
<keyword evidence="4" id="KW-1185">Reference proteome</keyword>
<dbReference type="PANTHER" id="PTHR40446:SF2">
    <property type="entry name" value="N-ACETYLGLUCOSAMINE-1-PHOSPHODIESTER ALPHA-N-ACETYLGLUCOSAMINIDASE"/>
    <property type="match status" value="1"/>
</dbReference>